<sequence>MSDWTNNPKLSGIDSSKLAMLQALASQGGQKSQSEMLPFLMAVANSSKKKGVQFTPEEMSVIFDVIKESSSPEEAAKIDQMINVMRMMKK</sequence>
<keyword evidence="2" id="KW-1185">Reference proteome</keyword>
<dbReference type="AlphaFoldDB" id="A0A7M2RJW7"/>
<dbReference type="KEGG" id="bliq:INP51_06745"/>
<proteinExistence type="predicted"/>
<gene>
    <name evidence="1" type="ORF">INP51_06745</name>
</gene>
<dbReference type="EMBL" id="CP063304">
    <property type="protein sequence ID" value="QOV20626.1"/>
    <property type="molecule type" value="Genomic_DNA"/>
</dbReference>
<accession>A0A7M2RJW7</accession>
<evidence type="ECO:0000313" key="1">
    <source>
        <dbReference type="EMBL" id="QOV20626.1"/>
    </source>
</evidence>
<dbReference type="RefSeq" id="WP_193736940.1">
    <property type="nucleotide sequence ID" value="NZ_CP063304.1"/>
</dbReference>
<protein>
    <submittedName>
        <fullName evidence="1">Uncharacterized protein</fullName>
    </submittedName>
</protein>
<dbReference type="Proteomes" id="UP000593601">
    <property type="component" value="Chromosome"/>
</dbReference>
<organism evidence="1 2">
    <name type="scientific">Blautia liquoris</name>
    <dbReference type="NCBI Taxonomy" id="2779518"/>
    <lineage>
        <taxon>Bacteria</taxon>
        <taxon>Bacillati</taxon>
        <taxon>Bacillota</taxon>
        <taxon>Clostridia</taxon>
        <taxon>Lachnospirales</taxon>
        <taxon>Lachnospiraceae</taxon>
        <taxon>Blautia</taxon>
    </lineage>
</organism>
<reference evidence="1 2" key="1">
    <citation type="submission" date="2020-10" db="EMBL/GenBank/DDBJ databases">
        <title>Blautia liquoris sp.nov., isolated from the mud in a fermentation cellar used for the production of Chinese strong-flavoured liquor.</title>
        <authorList>
            <person name="Lu L."/>
        </authorList>
    </citation>
    <scope>NUCLEOTIDE SEQUENCE [LARGE SCALE GENOMIC DNA]</scope>
    <source>
        <strain evidence="1 2">LZLJ-3</strain>
    </source>
</reference>
<evidence type="ECO:0000313" key="2">
    <source>
        <dbReference type="Proteomes" id="UP000593601"/>
    </source>
</evidence>
<name>A0A7M2RJW7_9FIRM</name>